<accession>A0A221SY91</accession>
<reference evidence="3 4" key="1">
    <citation type="submission" date="2017-05" db="EMBL/GenBank/DDBJ databases">
        <title>The complete genome sequence of Deinococcus ficus isolated from the rhizosphere of the Ficus religiosa L. in Taiwan.</title>
        <authorList>
            <person name="Wu K.-M."/>
            <person name="Liao T.-L."/>
            <person name="Liu Y.-M."/>
            <person name="Young C.-C."/>
            <person name="Tsai S.-F."/>
        </authorList>
    </citation>
    <scope>NUCLEOTIDE SEQUENCE [LARGE SCALE GENOMIC DNA]</scope>
    <source>
        <strain evidence="3 4">CC-FR2-10</strain>
    </source>
</reference>
<keyword evidence="1" id="KW-0472">Membrane</keyword>
<organism evidence="3 4">
    <name type="scientific">Deinococcus ficus</name>
    <dbReference type="NCBI Taxonomy" id="317577"/>
    <lineage>
        <taxon>Bacteria</taxon>
        <taxon>Thermotogati</taxon>
        <taxon>Deinococcota</taxon>
        <taxon>Deinococci</taxon>
        <taxon>Deinococcales</taxon>
        <taxon>Deinococcaceae</taxon>
        <taxon>Deinococcus</taxon>
    </lineage>
</organism>
<dbReference type="RefSeq" id="WP_081425895.1">
    <property type="nucleotide sequence ID" value="NZ_CP021081.1"/>
</dbReference>
<keyword evidence="4" id="KW-1185">Reference proteome</keyword>
<dbReference type="AlphaFoldDB" id="A0A221SY91"/>
<proteinExistence type="predicted"/>
<evidence type="ECO:0000313" key="3">
    <source>
        <dbReference type="EMBL" id="ASN81612.1"/>
    </source>
</evidence>
<dbReference type="InterPro" id="IPR021994">
    <property type="entry name" value="DUF3592"/>
</dbReference>
<evidence type="ECO:0000313" key="4">
    <source>
        <dbReference type="Proteomes" id="UP000259030"/>
    </source>
</evidence>
<feature type="transmembrane region" description="Helical" evidence="1">
    <location>
        <begin position="118"/>
        <end position="137"/>
    </location>
</feature>
<dbReference type="Pfam" id="PF12158">
    <property type="entry name" value="DUF3592"/>
    <property type="match status" value="1"/>
</dbReference>
<dbReference type="Proteomes" id="UP000259030">
    <property type="component" value="Chromosome"/>
</dbReference>
<dbReference type="EMBL" id="CP021081">
    <property type="protein sequence ID" value="ASN81612.1"/>
    <property type="molecule type" value="Genomic_DNA"/>
</dbReference>
<dbReference type="KEGG" id="dfc:DFI_11950"/>
<name>A0A221SY91_9DEIO</name>
<keyword evidence="1" id="KW-1133">Transmembrane helix</keyword>
<feature type="domain" description="DUF3592" evidence="2">
    <location>
        <begin position="46"/>
        <end position="115"/>
    </location>
</feature>
<protein>
    <recommendedName>
        <fullName evidence="2">DUF3592 domain-containing protein</fullName>
    </recommendedName>
</protein>
<evidence type="ECO:0000256" key="1">
    <source>
        <dbReference type="SAM" id="Phobius"/>
    </source>
</evidence>
<keyword evidence="1" id="KW-0812">Transmembrane</keyword>
<evidence type="ECO:0000259" key="2">
    <source>
        <dbReference type="Pfam" id="PF12158"/>
    </source>
</evidence>
<gene>
    <name evidence="3" type="ORF">DFI_11950</name>
</gene>
<sequence length="147" mass="16789">MFVLMLQVAFVLFGFFLFFLPAGWITEYYEIKSWSSAPAVVEKFTHGNRRCNLIYRYTVEDREYEGNRIAIVSSGVSTHGRQHQCRMLARHELPEKGDIIQVKYDPDDPARSVYLDSFPTLALWSILGFSGVVFLLARSIKNGKSSG</sequence>